<dbReference type="PANTHER" id="PTHR46068:SF1">
    <property type="entry name" value="TRANSPOSASE IS30-LIKE HTH DOMAIN-CONTAINING PROTEIN"/>
    <property type="match status" value="1"/>
</dbReference>
<evidence type="ECO:0000256" key="1">
    <source>
        <dbReference type="ARBA" id="ARBA00004123"/>
    </source>
</evidence>
<dbReference type="Pfam" id="PF13551">
    <property type="entry name" value="HTH_29"/>
    <property type="match status" value="1"/>
</dbReference>
<dbReference type="Gene3D" id="3.30.420.10">
    <property type="entry name" value="Ribonuclease H-like superfamily/Ribonuclease H"/>
    <property type="match status" value="1"/>
</dbReference>
<dbReference type="Proteomes" id="UP000595437">
    <property type="component" value="Chromosome 3"/>
</dbReference>
<comment type="subcellular location">
    <subcellularLocation>
        <location evidence="1">Nucleus</location>
    </subcellularLocation>
</comment>
<dbReference type="PANTHER" id="PTHR46068">
    <property type="entry name" value="PROTEIN CBG27172"/>
    <property type="match status" value="1"/>
</dbReference>
<dbReference type="InterPro" id="IPR036397">
    <property type="entry name" value="RNaseH_sf"/>
</dbReference>
<proteinExistence type="predicted"/>
<dbReference type="SUPFAM" id="SSF46689">
    <property type="entry name" value="Homeodomain-like"/>
    <property type="match status" value="1"/>
</dbReference>
<sequence length="319" mass="36292">MANREEKRVAILALSAQGQNPSEISKNLRVSRQTVYRTLERGTATAPKRMRTKPGRPTETVEAVKIAINEKNAKATVRGLAREFNMPRTTMRRLVKDDLGLKSFKRTPRHALKSTDKEKRVAGAKKCLNKLKKNPKEVVILHLDETPFSLGEMVTMDTGFYIAEACGDADDTTVHYGKERHFAKLQVIAVVGSDGQKCDLIFLEDGQRLNSFTYVEFLRRKVFPWARATYGESWWLQHDGASCHTSKFTQQFLRTEAPGFFPKEAWPPHSPDAAPMDYAIFGRLKSSLTNLDQTFISKSCRKFRSKLERIIEHDGGWIE</sequence>
<name>A0A7T8HL92_CALRO</name>
<dbReference type="EMBL" id="CP045892">
    <property type="protein sequence ID" value="QQP52142.1"/>
    <property type="molecule type" value="Genomic_DNA"/>
</dbReference>
<dbReference type="AlphaFoldDB" id="A0A7T8HL92"/>
<reference evidence="3" key="1">
    <citation type="submission" date="2021-01" db="EMBL/GenBank/DDBJ databases">
        <title>Caligus Genome Assembly.</title>
        <authorList>
            <person name="Gallardo-Escarate C."/>
        </authorList>
    </citation>
    <scope>NUCLEOTIDE SEQUENCE [LARGE SCALE GENOMIC DNA]</scope>
</reference>
<organism evidence="2 3">
    <name type="scientific">Caligus rogercresseyi</name>
    <name type="common">Sea louse</name>
    <dbReference type="NCBI Taxonomy" id="217165"/>
    <lineage>
        <taxon>Eukaryota</taxon>
        <taxon>Metazoa</taxon>
        <taxon>Ecdysozoa</taxon>
        <taxon>Arthropoda</taxon>
        <taxon>Crustacea</taxon>
        <taxon>Multicrustacea</taxon>
        <taxon>Hexanauplia</taxon>
        <taxon>Copepoda</taxon>
        <taxon>Siphonostomatoida</taxon>
        <taxon>Caligidae</taxon>
        <taxon>Caligus</taxon>
    </lineage>
</organism>
<accession>A0A7T8HL92</accession>
<dbReference type="OrthoDB" id="9979538at2759"/>
<dbReference type="Gene3D" id="1.10.10.60">
    <property type="entry name" value="Homeodomain-like"/>
    <property type="match status" value="1"/>
</dbReference>
<keyword evidence="3" id="KW-1185">Reference proteome</keyword>
<evidence type="ECO:0000313" key="2">
    <source>
        <dbReference type="EMBL" id="QQP52142.1"/>
    </source>
</evidence>
<gene>
    <name evidence="2" type="ORF">FKW44_004184</name>
</gene>
<dbReference type="GO" id="GO:0005634">
    <property type="term" value="C:nucleus"/>
    <property type="evidence" value="ECO:0007669"/>
    <property type="project" value="UniProtKB-SubCell"/>
</dbReference>
<protein>
    <submittedName>
        <fullName evidence="2">Uncharacterized protein</fullName>
    </submittedName>
</protein>
<dbReference type="GO" id="GO:0003676">
    <property type="term" value="F:nucleic acid binding"/>
    <property type="evidence" value="ECO:0007669"/>
    <property type="project" value="InterPro"/>
</dbReference>
<dbReference type="InterPro" id="IPR009057">
    <property type="entry name" value="Homeodomain-like_sf"/>
</dbReference>
<evidence type="ECO:0000313" key="3">
    <source>
        <dbReference type="Proteomes" id="UP000595437"/>
    </source>
</evidence>